<comment type="caution">
    <text evidence="2">The sequence shown here is derived from an EMBL/GenBank/DDBJ whole genome shotgun (WGS) entry which is preliminary data.</text>
</comment>
<dbReference type="AlphaFoldDB" id="A0A9P5ZLG8"/>
<dbReference type="Proteomes" id="UP000807025">
    <property type="component" value="Unassembled WGS sequence"/>
</dbReference>
<dbReference type="Pfam" id="PF00583">
    <property type="entry name" value="Acetyltransf_1"/>
    <property type="match status" value="1"/>
</dbReference>
<dbReference type="GO" id="GO:0016747">
    <property type="term" value="F:acyltransferase activity, transferring groups other than amino-acyl groups"/>
    <property type="evidence" value="ECO:0007669"/>
    <property type="project" value="InterPro"/>
</dbReference>
<reference evidence="2" key="1">
    <citation type="submission" date="2020-11" db="EMBL/GenBank/DDBJ databases">
        <authorList>
            <consortium name="DOE Joint Genome Institute"/>
            <person name="Ahrendt S."/>
            <person name="Riley R."/>
            <person name="Andreopoulos W."/>
            <person name="Labutti K."/>
            <person name="Pangilinan J."/>
            <person name="Ruiz-Duenas F.J."/>
            <person name="Barrasa J.M."/>
            <person name="Sanchez-Garcia M."/>
            <person name="Camarero S."/>
            <person name="Miyauchi S."/>
            <person name="Serrano A."/>
            <person name="Linde D."/>
            <person name="Babiker R."/>
            <person name="Drula E."/>
            <person name="Ayuso-Fernandez I."/>
            <person name="Pacheco R."/>
            <person name="Padilla G."/>
            <person name="Ferreira P."/>
            <person name="Barriuso J."/>
            <person name="Kellner H."/>
            <person name="Castanera R."/>
            <person name="Alfaro M."/>
            <person name="Ramirez L."/>
            <person name="Pisabarro A.G."/>
            <person name="Kuo A."/>
            <person name="Tritt A."/>
            <person name="Lipzen A."/>
            <person name="He G."/>
            <person name="Yan M."/>
            <person name="Ng V."/>
            <person name="Cullen D."/>
            <person name="Martin F."/>
            <person name="Rosso M.-N."/>
            <person name="Henrissat B."/>
            <person name="Hibbett D."/>
            <person name="Martinez A.T."/>
            <person name="Grigoriev I.V."/>
        </authorList>
    </citation>
    <scope>NUCLEOTIDE SEQUENCE</scope>
    <source>
        <strain evidence="2">ATCC 90797</strain>
    </source>
</reference>
<dbReference type="EMBL" id="MU154711">
    <property type="protein sequence ID" value="KAF9488504.1"/>
    <property type="molecule type" value="Genomic_DNA"/>
</dbReference>
<sequence>MGIFLGLWGYDASSNQPPDGFLLAAVGNDPTLNVSYHRAQMIAATMAGKIVVAEDAQDGSVVGVALWFPPGITMFASEDQDRIAFQPFITKCPPSIQTWWNDHFLVEHPKSCQRMFGRNWFNNAWQLELLAIGPGHQGKGIGSALVRDGQQRIFKERKLIYLDTQKEQNVRALYLCSIGNPRRRNCISKHSRLGFISALASFSVVNTSSIVIAETFLCFA</sequence>
<dbReference type="InterPro" id="IPR052523">
    <property type="entry name" value="Trichothecene_AcTrans"/>
</dbReference>
<dbReference type="PANTHER" id="PTHR42791:SF1">
    <property type="entry name" value="N-ACETYLTRANSFERASE DOMAIN-CONTAINING PROTEIN"/>
    <property type="match status" value="1"/>
</dbReference>
<dbReference type="PANTHER" id="PTHR42791">
    <property type="entry name" value="GNAT FAMILY ACETYLTRANSFERASE"/>
    <property type="match status" value="1"/>
</dbReference>
<accession>A0A9P5ZLG8</accession>
<name>A0A9P5ZLG8_PLEER</name>
<dbReference type="InterPro" id="IPR000182">
    <property type="entry name" value="GNAT_dom"/>
</dbReference>
<dbReference type="Gene3D" id="3.40.630.30">
    <property type="match status" value="1"/>
</dbReference>
<evidence type="ECO:0000313" key="2">
    <source>
        <dbReference type="EMBL" id="KAF9488504.1"/>
    </source>
</evidence>
<dbReference type="CDD" id="cd04301">
    <property type="entry name" value="NAT_SF"/>
    <property type="match status" value="1"/>
</dbReference>
<proteinExistence type="predicted"/>
<keyword evidence="3" id="KW-1185">Reference proteome</keyword>
<evidence type="ECO:0000259" key="1">
    <source>
        <dbReference type="Pfam" id="PF00583"/>
    </source>
</evidence>
<feature type="domain" description="N-acetyltransferase" evidence="1">
    <location>
        <begin position="116"/>
        <end position="173"/>
    </location>
</feature>
<gene>
    <name evidence="2" type="ORF">BDN71DRAFT_1457133</name>
</gene>
<dbReference type="InterPro" id="IPR016181">
    <property type="entry name" value="Acyl_CoA_acyltransferase"/>
</dbReference>
<protein>
    <recommendedName>
        <fullName evidence="1">N-acetyltransferase domain-containing protein</fullName>
    </recommendedName>
</protein>
<dbReference type="SUPFAM" id="SSF55729">
    <property type="entry name" value="Acyl-CoA N-acyltransferases (Nat)"/>
    <property type="match status" value="1"/>
</dbReference>
<dbReference type="OrthoDB" id="61113at2759"/>
<evidence type="ECO:0000313" key="3">
    <source>
        <dbReference type="Proteomes" id="UP000807025"/>
    </source>
</evidence>
<organism evidence="2 3">
    <name type="scientific">Pleurotus eryngii</name>
    <name type="common">Boletus of the steppes</name>
    <dbReference type="NCBI Taxonomy" id="5323"/>
    <lineage>
        <taxon>Eukaryota</taxon>
        <taxon>Fungi</taxon>
        <taxon>Dikarya</taxon>
        <taxon>Basidiomycota</taxon>
        <taxon>Agaricomycotina</taxon>
        <taxon>Agaricomycetes</taxon>
        <taxon>Agaricomycetidae</taxon>
        <taxon>Agaricales</taxon>
        <taxon>Pleurotineae</taxon>
        <taxon>Pleurotaceae</taxon>
        <taxon>Pleurotus</taxon>
    </lineage>
</organism>